<organism evidence="1 2">
    <name type="scientific">Kitasatospora arboriphila</name>
    <dbReference type="NCBI Taxonomy" id="258052"/>
    <lineage>
        <taxon>Bacteria</taxon>
        <taxon>Bacillati</taxon>
        <taxon>Actinomycetota</taxon>
        <taxon>Actinomycetes</taxon>
        <taxon>Kitasatosporales</taxon>
        <taxon>Streptomycetaceae</taxon>
        <taxon>Kitasatospora</taxon>
    </lineage>
</organism>
<comment type="caution">
    <text evidence="1">The sequence shown here is derived from an EMBL/GenBank/DDBJ whole genome shotgun (WGS) entry which is preliminary data.</text>
</comment>
<keyword evidence="2" id="KW-1185">Reference proteome</keyword>
<dbReference type="EMBL" id="BAAALD010000001">
    <property type="protein sequence ID" value="GAA1069185.1"/>
    <property type="molecule type" value="Genomic_DNA"/>
</dbReference>
<evidence type="ECO:0000313" key="2">
    <source>
        <dbReference type="Proteomes" id="UP001499987"/>
    </source>
</evidence>
<dbReference type="RefSeq" id="WP_344621370.1">
    <property type="nucleotide sequence ID" value="NZ_BAAALD010000001.1"/>
</dbReference>
<gene>
    <name evidence="1" type="ORF">GCM10009663_00400</name>
</gene>
<name>A0ABP4DR05_9ACTN</name>
<proteinExistence type="predicted"/>
<dbReference type="Proteomes" id="UP001499987">
    <property type="component" value="Unassembled WGS sequence"/>
</dbReference>
<sequence>MTWEDLGAGARAEVDGWLARGHVIRAVKAVRDDFDGSPGRERPGIHAALDVVEARRQLLGAPAPWEPTAPPDAEGLVAAVAGLPFRVGAIEAVWDGDTFGWFVVLLAVAAEPCAEHRLAVLRGGGDLRLFNGAVPPWPEAVEADRVGRELADRLGVPFHFASPRTPDDAAPRWWEGG</sequence>
<protein>
    <submittedName>
        <fullName evidence="1">Uncharacterized protein</fullName>
    </submittedName>
</protein>
<accession>A0ABP4DR05</accession>
<evidence type="ECO:0000313" key="1">
    <source>
        <dbReference type="EMBL" id="GAA1069185.1"/>
    </source>
</evidence>
<reference evidence="2" key="1">
    <citation type="journal article" date="2019" name="Int. J. Syst. Evol. Microbiol.">
        <title>The Global Catalogue of Microorganisms (GCM) 10K type strain sequencing project: providing services to taxonomists for standard genome sequencing and annotation.</title>
        <authorList>
            <consortium name="The Broad Institute Genomics Platform"/>
            <consortium name="The Broad Institute Genome Sequencing Center for Infectious Disease"/>
            <person name="Wu L."/>
            <person name="Ma J."/>
        </authorList>
    </citation>
    <scope>NUCLEOTIDE SEQUENCE [LARGE SCALE GENOMIC DNA]</scope>
    <source>
        <strain evidence="2">JCM 13002</strain>
    </source>
</reference>